<dbReference type="InterPro" id="IPR002563">
    <property type="entry name" value="Flavin_Rdtase-like_dom"/>
</dbReference>
<sequence length="243" mass="26471">MSHQEISPAILYWGTPVTLISTTNSDGSANIGPMSSVFWLGHGCMLGLDASSQTTQNLLRTGQCVLNLASDNQIDAVNALARTTGTDPVPAGKAPRGYTFVKDKFGRAGLTPVPSKHVACPGIKECPVIMEAELVVSHKMYRGRAVEGLVLAIEVRILRVSIHEELRLAGYRNRIDADKWKPMIMMFCDFYGLKPGKLVHSKLAECEEEMYRGLTGTTGELEDDVIDNDEAEHVIGLVASNNQ</sequence>
<feature type="domain" description="Flavin reductase like" evidence="4">
    <location>
        <begin position="10"/>
        <end position="160"/>
    </location>
</feature>
<evidence type="ECO:0000256" key="1">
    <source>
        <dbReference type="ARBA" id="ARBA00001917"/>
    </source>
</evidence>
<organism evidence="5 6">
    <name type="scientific">Exophiala viscosa</name>
    <dbReference type="NCBI Taxonomy" id="2486360"/>
    <lineage>
        <taxon>Eukaryota</taxon>
        <taxon>Fungi</taxon>
        <taxon>Dikarya</taxon>
        <taxon>Ascomycota</taxon>
        <taxon>Pezizomycotina</taxon>
        <taxon>Eurotiomycetes</taxon>
        <taxon>Chaetothyriomycetidae</taxon>
        <taxon>Chaetothyriales</taxon>
        <taxon>Herpotrichiellaceae</taxon>
        <taxon>Exophiala</taxon>
    </lineage>
</organism>
<dbReference type="InterPro" id="IPR052174">
    <property type="entry name" value="Flavoredoxin"/>
</dbReference>
<name>A0AAN6DMH3_9EURO</name>
<dbReference type="InterPro" id="IPR012349">
    <property type="entry name" value="Split_barrel_FMN-bd"/>
</dbReference>
<evidence type="ECO:0000313" key="6">
    <source>
        <dbReference type="Proteomes" id="UP001203852"/>
    </source>
</evidence>
<dbReference type="SUPFAM" id="SSF50475">
    <property type="entry name" value="FMN-binding split barrel"/>
    <property type="match status" value="1"/>
</dbReference>
<proteinExistence type="inferred from homology"/>
<gene>
    <name evidence="5" type="ORF">EDD36DRAFT_66790</name>
</gene>
<reference evidence="5" key="1">
    <citation type="journal article" date="2022" name="bioRxiv">
        <title>Deciphering the potential niche of two novel black yeast fungi from a biological soil crust based on their genomes, phenotypes, and melanin regulation.</title>
        <authorList>
            <consortium name="DOE Joint Genome Institute"/>
            <person name="Carr E.C."/>
            <person name="Barton Q."/>
            <person name="Grambo S."/>
            <person name="Sullivan M."/>
            <person name="Renfro C.M."/>
            <person name="Kuo A."/>
            <person name="Pangilinan J."/>
            <person name="Lipzen A."/>
            <person name="Keymanesh K."/>
            <person name="Savage E."/>
            <person name="Barry K."/>
            <person name="Grigoriev I.V."/>
            <person name="Riekhof W.R."/>
            <person name="Harris S.S."/>
        </authorList>
    </citation>
    <scope>NUCLEOTIDE SEQUENCE</scope>
    <source>
        <strain evidence="5">JF 03-4F</strain>
    </source>
</reference>
<evidence type="ECO:0000256" key="3">
    <source>
        <dbReference type="ARBA" id="ARBA00038054"/>
    </source>
</evidence>
<dbReference type="Gene3D" id="2.30.110.10">
    <property type="entry name" value="Electron Transport, Fmn-binding Protein, Chain A"/>
    <property type="match status" value="1"/>
</dbReference>
<dbReference type="PANTHER" id="PTHR43567:SF1">
    <property type="entry name" value="FLAVOREDOXIN"/>
    <property type="match status" value="1"/>
</dbReference>
<dbReference type="PANTHER" id="PTHR43567">
    <property type="entry name" value="FLAVOREDOXIN-RELATED-RELATED"/>
    <property type="match status" value="1"/>
</dbReference>
<dbReference type="Pfam" id="PF01613">
    <property type="entry name" value="Flavin_Reduct"/>
    <property type="match status" value="1"/>
</dbReference>
<evidence type="ECO:0000313" key="5">
    <source>
        <dbReference type="EMBL" id="KAI1609315.1"/>
    </source>
</evidence>
<accession>A0AAN6DMH3</accession>
<dbReference type="SMART" id="SM00903">
    <property type="entry name" value="Flavin_Reduct"/>
    <property type="match status" value="1"/>
</dbReference>
<dbReference type="EMBL" id="MU404360">
    <property type="protein sequence ID" value="KAI1609315.1"/>
    <property type="molecule type" value="Genomic_DNA"/>
</dbReference>
<comment type="cofactor">
    <cofactor evidence="1">
        <name>FMN</name>
        <dbReference type="ChEBI" id="CHEBI:58210"/>
    </cofactor>
</comment>
<protein>
    <recommendedName>
        <fullName evidence="4">Flavin reductase like domain-containing protein</fullName>
    </recommendedName>
</protein>
<keyword evidence="2" id="KW-0285">Flavoprotein</keyword>
<keyword evidence="6" id="KW-1185">Reference proteome</keyword>
<dbReference type="Proteomes" id="UP001203852">
    <property type="component" value="Unassembled WGS sequence"/>
</dbReference>
<evidence type="ECO:0000259" key="4">
    <source>
        <dbReference type="SMART" id="SM00903"/>
    </source>
</evidence>
<comment type="caution">
    <text evidence="5">The sequence shown here is derived from an EMBL/GenBank/DDBJ whole genome shotgun (WGS) entry which is preliminary data.</text>
</comment>
<dbReference type="AlphaFoldDB" id="A0AAN6DMH3"/>
<dbReference type="GO" id="GO:0010181">
    <property type="term" value="F:FMN binding"/>
    <property type="evidence" value="ECO:0007669"/>
    <property type="project" value="InterPro"/>
</dbReference>
<evidence type="ECO:0000256" key="2">
    <source>
        <dbReference type="ARBA" id="ARBA00022630"/>
    </source>
</evidence>
<comment type="similarity">
    <text evidence="3">Belongs to the flavoredoxin family.</text>
</comment>